<evidence type="ECO:0000256" key="1">
    <source>
        <dbReference type="SAM" id="SignalP"/>
    </source>
</evidence>
<dbReference type="SUPFAM" id="SSF53335">
    <property type="entry name" value="S-adenosyl-L-methionine-dependent methyltransferases"/>
    <property type="match status" value="1"/>
</dbReference>
<evidence type="ECO:0000313" key="3">
    <source>
        <dbReference type="EMBL" id="CAE2291232.1"/>
    </source>
</evidence>
<dbReference type="GO" id="GO:0008757">
    <property type="term" value="F:S-adenosylmethionine-dependent methyltransferase activity"/>
    <property type="evidence" value="ECO:0007669"/>
    <property type="project" value="InterPro"/>
</dbReference>
<dbReference type="AlphaFoldDB" id="A0A7S4NJZ2"/>
<feature type="chain" id="PRO_5031505082" description="Methyltransferase type 11 domain-containing protein" evidence="1">
    <location>
        <begin position="22"/>
        <end position="334"/>
    </location>
</feature>
<dbReference type="PROSITE" id="PS51257">
    <property type="entry name" value="PROKAR_LIPOPROTEIN"/>
    <property type="match status" value="1"/>
</dbReference>
<proteinExistence type="predicted"/>
<organism evidence="3">
    <name type="scientific">Odontella aurita</name>
    <dbReference type="NCBI Taxonomy" id="265563"/>
    <lineage>
        <taxon>Eukaryota</taxon>
        <taxon>Sar</taxon>
        <taxon>Stramenopiles</taxon>
        <taxon>Ochrophyta</taxon>
        <taxon>Bacillariophyta</taxon>
        <taxon>Mediophyceae</taxon>
        <taxon>Biddulphiophycidae</taxon>
        <taxon>Eupodiscales</taxon>
        <taxon>Odontellaceae</taxon>
        <taxon>Odontella</taxon>
    </lineage>
</organism>
<evidence type="ECO:0000259" key="2">
    <source>
        <dbReference type="Pfam" id="PF08241"/>
    </source>
</evidence>
<sequence length="334" mass="36739">MRPSPVAVLTALLSSCSGAIALGTTNNRPSCNRKSLSDAHRNKRDVRPEDILFGKGRWNLKRRNIIESITFVAGAVLPFPTAAYVDPKTGVLLPEEGEVEKAVPSIWDNENPFETMGRNEFSRLDSAPDSIFYTDPRFVEHVDENSVKGLTSYISNTLLQPGDSVLDLCSSWTSHIDANTQAKLGLKRVSGLGMNEKELSANSALTDWTVLDLNKNNPRLPYDDSSFDTVLCQLSIDYLTRPLEVMTEVGRVLKPGGKVAILFSNRLFLQKAVGLWTGADDLDHVYIVASYLHYSGGNFDQISAEDLSTRSGRGKTRRIVGDPLYAVTAVKKST</sequence>
<protein>
    <recommendedName>
        <fullName evidence="2">Methyltransferase type 11 domain-containing protein</fullName>
    </recommendedName>
</protein>
<dbReference type="PANTHER" id="PTHR43036">
    <property type="entry name" value="OSJNBB0011N17.9 PROTEIN"/>
    <property type="match status" value="1"/>
</dbReference>
<dbReference type="InterPro" id="IPR029063">
    <property type="entry name" value="SAM-dependent_MTases_sf"/>
</dbReference>
<dbReference type="Gene3D" id="3.40.50.150">
    <property type="entry name" value="Vaccinia Virus protein VP39"/>
    <property type="match status" value="1"/>
</dbReference>
<dbReference type="EMBL" id="HBKQ01063511">
    <property type="protein sequence ID" value="CAE2291232.1"/>
    <property type="molecule type" value="Transcribed_RNA"/>
</dbReference>
<feature type="domain" description="Methyltransferase type 11" evidence="2">
    <location>
        <begin position="183"/>
        <end position="261"/>
    </location>
</feature>
<gene>
    <name evidence="3" type="ORF">OAUR00152_LOCUS43315</name>
</gene>
<dbReference type="PANTHER" id="PTHR43036:SF2">
    <property type="entry name" value="OS04G0481300 PROTEIN"/>
    <property type="match status" value="1"/>
</dbReference>
<keyword evidence="1" id="KW-0732">Signal</keyword>
<dbReference type="InterPro" id="IPR013216">
    <property type="entry name" value="Methyltransf_11"/>
</dbReference>
<feature type="signal peptide" evidence="1">
    <location>
        <begin position="1"/>
        <end position="21"/>
    </location>
</feature>
<accession>A0A7S4NJZ2</accession>
<reference evidence="3" key="1">
    <citation type="submission" date="2021-01" db="EMBL/GenBank/DDBJ databases">
        <authorList>
            <person name="Corre E."/>
            <person name="Pelletier E."/>
            <person name="Niang G."/>
            <person name="Scheremetjew M."/>
            <person name="Finn R."/>
            <person name="Kale V."/>
            <person name="Holt S."/>
            <person name="Cochrane G."/>
            <person name="Meng A."/>
            <person name="Brown T."/>
            <person name="Cohen L."/>
        </authorList>
    </citation>
    <scope>NUCLEOTIDE SEQUENCE</scope>
    <source>
        <strain evidence="3">Isolate 1302-5</strain>
    </source>
</reference>
<dbReference type="Pfam" id="PF08241">
    <property type="entry name" value="Methyltransf_11"/>
    <property type="match status" value="1"/>
</dbReference>
<name>A0A7S4NJZ2_9STRA</name>